<keyword evidence="9" id="KW-1185">Reference proteome</keyword>
<reference evidence="8 9" key="1">
    <citation type="journal article" date="2013" name="Proc. Natl. Acad. Sci. U.S.A.">
        <title>The king cobra genome reveals dynamic gene evolution and adaptation in the snake venom system.</title>
        <authorList>
            <person name="Vonk F.J."/>
            <person name="Casewell N.R."/>
            <person name="Henkel C.V."/>
            <person name="Heimberg A.M."/>
            <person name="Jansen H.J."/>
            <person name="McCleary R.J."/>
            <person name="Kerkkamp H.M."/>
            <person name="Vos R.A."/>
            <person name="Guerreiro I."/>
            <person name="Calvete J.J."/>
            <person name="Wuster W."/>
            <person name="Woods A.E."/>
            <person name="Logan J.M."/>
            <person name="Harrison R.A."/>
            <person name="Castoe T.A."/>
            <person name="de Koning A.P."/>
            <person name="Pollock D.D."/>
            <person name="Yandell M."/>
            <person name="Calderon D."/>
            <person name="Renjifo C."/>
            <person name="Currier R.B."/>
            <person name="Salgado D."/>
            <person name="Pla D."/>
            <person name="Sanz L."/>
            <person name="Hyder A.S."/>
            <person name="Ribeiro J.M."/>
            <person name="Arntzen J.W."/>
            <person name="van den Thillart G.E."/>
            <person name="Boetzer M."/>
            <person name="Pirovano W."/>
            <person name="Dirks R.P."/>
            <person name="Spaink H.P."/>
            <person name="Duboule D."/>
            <person name="McGlinn E."/>
            <person name="Kini R.M."/>
            <person name="Richardson M.K."/>
        </authorList>
    </citation>
    <scope>NUCLEOTIDE SEQUENCE</scope>
    <source>
        <tissue evidence="8">Blood</tissue>
    </source>
</reference>
<keyword evidence="5" id="KW-1133">Transmembrane helix</keyword>
<feature type="transmembrane region" description="Helical" evidence="5">
    <location>
        <begin position="322"/>
        <end position="341"/>
    </location>
</feature>
<dbReference type="GO" id="GO:0005737">
    <property type="term" value="C:cytoplasm"/>
    <property type="evidence" value="ECO:0007669"/>
    <property type="project" value="TreeGrafter"/>
</dbReference>
<gene>
    <name evidence="8" type="primary">Arhgef38</name>
    <name evidence="8" type="ORF">L345_03072</name>
</gene>
<feature type="compositionally biased region" description="Basic and acidic residues" evidence="4">
    <location>
        <begin position="56"/>
        <end position="66"/>
    </location>
</feature>
<feature type="domain" description="SH3" evidence="6">
    <location>
        <begin position="592"/>
        <end position="655"/>
    </location>
</feature>
<evidence type="ECO:0000313" key="8">
    <source>
        <dbReference type="EMBL" id="ETE71120.1"/>
    </source>
</evidence>
<dbReference type="Proteomes" id="UP000018936">
    <property type="component" value="Unassembled WGS sequence"/>
</dbReference>
<dbReference type="InterPro" id="IPR035899">
    <property type="entry name" value="DBL_dom_sf"/>
</dbReference>
<evidence type="ECO:0000256" key="3">
    <source>
        <dbReference type="PROSITE-ProRule" id="PRU00192"/>
    </source>
</evidence>
<dbReference type="CDD" id="cd00160">
    <property type="entry name" value="RhoGEF"/>
    <property type="match status" value="1"/>
</dbReference>
<dbReference type="SMART" id="SM00325">
    <property type="entry name" value="RhoGEF"/>
    <property type="match status" value="1"/>
</dbReference>
<protein>
    <submittedName>
        <fullName evidence="8">Rho guanine nucleotide exchange factor 38</fullName>
    </submittedName>
</protein>
<dbReference type="InterPro" id="IPR000219">
    <property type="entry name" value="DH_dom"/>
</dbReference>
<dbReference type="PROSITE" id="PS50010">
    <property type="entry name" value="DH_2"/>
    <property type="match status" value="1"/>
</dbReference>
<dbReference type="SUPFAM" id="SSF48065">
    <property type="entry name" value="DBL homology domain (DH-domain)"/>
    <property type="match status" value="1"/>
</dbReference>
<dbReference type="PROSITE" id="PS50002">
    <property type="entry name" value="SH3"/>
    <property type="match status" value="1"/>
</dbReference>
<proteinExistence type="predicted"/>
<evidence type="ECO:0000313" key="9">
    <source>
        <dbReference type="Proteomes" id="UP000018936"/>
    </source>
</evidence>
<evidence type="ECO:0000256" key="2">
    <source>
        <dbReference type="ARBA" id="ARBA00022658"/>
    </source>
</evidence>
<dbReference type="Pfam" id="PF14604">
    <property type="entry name" value="SH3_9"/>
    <property type="match status" value="1"/>
</dbReference>
<dbReference type="Gene3D" id="1.20.900.10">
    <property type="entry name" value="Dbl homology (DH) domain"/>
    <property type="match status" value="1"/>
</dbReference>
<feature type="non-terminal residue" evidence="8">
    <location>
        <position position="1"/>
    </location>
</feature>
<evidence type="ECO:0000259" key="7">
    <source>
        <dbReference type="PROSITE" id="PS50010"/>
    </source>
</evidence>
<keyword evidence="5" id="KW-0812">Transmembrane</keyword>
<dbReference type="SUPFAM" id="SSF103657">
    <property type="entry name" value="BAR/IMD domain-like"/>
    <property type="match status" value="1"/>
</dbReference>
<dbReference type="GO" id="GO:0005085">
    <property type="term" value="F:guanyl-nucleotide exchange factor activity"/>
    <property type="evidence" value="ECO:0007669"/>
    <property type="project" value="UniProtKB-KW"/>
</dbReference>
<dbReference type="Gene3D" id="2.30.30.40">
    <property type="entry name" value="SH3 Domains"/>
    <property type="match status" value="2"/>
</dbReference>
<evidence type="ECO:0000259" key="6">
    <source>
        <dbReference type="PROSITE" id="PS50002"/>
    </source>
</evidence>
<dbReference type="PANTHER" id="PTHR22834">
    <property type="entry name" value="NUCLEAR FUSION PROTEIN FUS2"/>
    <property type="match status" value="1"/>
</dbReference>
<feature type="region of interest" description="Disordered" evidence="4">
    <location>
        <begin position="552"/>
        <end position="574"/>
    </location>
</feature>
<dbReference type="EMBL" id="AZIM01000427">
    <property type="protein sequence ID" value="ETE71120.1"/>
    <property type="molecule type" value="Genomic_DNA"/>
</dbReference>
<keyword evidence="1 3" id="KW-0728">SH3 domain</keyword>
<comment type="caution">
    <text evidence="8">The sequence shown here is derived from an EMBL/GenBank/DDBJ whole genome shotgun (WGS) entry which is preliminary data.</text>
</comment>
<evidence type="ECO:0000256" key="5">
    <source>
        <dbReference type="SAM" id="Phobius"/>
    </source>
</evidence>
<dbReference type="PANTHER" id="PTHR22834:SF17">
    <property type="entry name" value="RHO GUANINE NUCLEOTIDE EXCHANGE FACTOR 38"/>
    <property type="match status" value="1"/>
</dbReference>
<dbReference type="Pfam" id="PF00621">
    <property type="entry name" value="RhoGEF"/>
    <property type="match status" value="1"/>
</dbReference>
<accession>V8P9X1</accession>
<organism evidence="8 9">
    <name type="scientific">Ophiophagus hannah</name>
    <name type="common">King cobra</name>
    <name type="synonym">Naja hannah</name>
    <dbReference type="NCBI Taxonomy" id="8665"/>
    <lineage>
        <taxon>Eukaryota</taxon>
        <taxon>Metazoa</taxon>
        <taxon>Chordata</taxon>
        <taxon>Craniata</taxon>
        <taxon>Vertebrata</taxon>
        <taxon>Euteleostomi</taxon>
        <taxon>Lepidosauria</taxon>
        <taxon>Squamata</taxon>
        <taxon>Bifurcata</taxon>
        <taxon>Unidentata</taxon>
        <taxon>Episquamata</taxon>
        <taxon>Toxicofera</taxon>
        <taxon>Serpentes</taxon>
        <taxon>Colubroidea</taxon>
        <taxon>Elapidae</taxon>
        <taxon>Elapinae</taxon>
        <taxon>Ophiophagus</taxon>
    </lineage>
</organism>
<keyword evidence="5" id="KW-0472">Membrane</keyword>
<keyword evidence="2" id="KW-0344">Guanine-nucleotide releasing factor</keyword>
<dbReference type="Gene3D" id="1.20.1270.60">
    <property type="entry name" value="Arfaptin homology (AH) domain/BAR domain"/>
    <property type="match status" value="1"/>
</dbReference>
<dbReference type="FunFam" id="2.30.30.40:FF:000066">
    <property type="entry name" value="dynamin-binding protein isoform X1"/>
    <property type="match status" value="1"/>
</dbReference>
<sequence>MEGKDPTGKESAGVRKKNLTFLKQRLYMLERRKTDTVVESSVAGEHNSNSATLRRSQSDRSEYNQKLQEKMAPHAGYVGPVDLPLETEEQLIKRMMARRQKIIAEILQTERDYLSDLELCIRIVVEPLKKRQIARLDVDSLFSNIESVHEISSKLLSLLEEATSNVEPAIQIIGQVFLQIKDVLEEAYKIYCYHHDDAHLLLEFYGKDEELKQCIKNCLQSLKGKPNLLDMGSLMIKPIQRVMKYPLLLCELLNATPKSHPDHKALQDALVAMKDMNMNINELKRRKDIGPPPLSEAPSAPKYQPAAEIAGIRWASRFMTTMMNIADFFALIYYIFCLSFFQCMKLNQVEKLVLTPLTALHALFLSPQKLIQKRYDKLLDYSSLYQKASGDDTDLARKEYEALNAQLVEELQRFNEAAKKIVTSCLCCLITLLKDMMSSASQSFSTNESQLLAIKPEPEFPRQKEVHRLMLLSMYNVDLLYEAKRKCNATQELDIDLYEGEVVALIDQKDPFGCTSRWLVDTGTKAPKNPGEIHFCDGDFDNISLFVSSRQLDDNSTKPTGHKRSGSDSSYNSLCEKESVNGSELDSFCETDEQDTFYAVHAFQARSKQELSLHEYQRVQILRFSDLSGNKEWWLAEAEGQKGYVPANYLGKMTYT</sequence>
<dbReference type="CDD" id="cd12141">
    <property type="entry name" value="SH3_DNMBP_C2"/>
    <property type="match status" value="1"/>
</dbReference>
<dbReference type="InterPro" id="IPR051492">
    <property type="entry name" value="Dynamin-Rho_GEF"/>
</dbReference>
<feature type="compositionally biased region" description="Polar residues" evidence="4">
    <location>
        <begin position="46"/>
        <end position="55"/>
    </location>
</feature>
<dbReference type="SMART" id="SM00326">
    <property type="entry name" value="SH3"/>
    <property type="match status" value="1"/>
</dbReference>
<name>V8P9X1_OPHHA</name>
<feature type="domain" description="DH" evidence="7">
    <location>
        <begin position="98"/>
        <end position="283"/>
    </location>
</feature>
<dbReference type="InterPro" id="IPR027267">
    <property type="entry name" value="AH/BAR_dom_sf"/>
</dbReference>
<feature type="region of interest" description="Disordered" evidence="4">
    <location>
        <begin position="38"/>
        <end position="66"/>
    </location>
</feature>
<evidence type="ECO:0000256" key="4">
    <source>
        <dbReference type="SAM" id="MobiDB-lite"/>
    </source>
</evidence>
<dbReference type="AlphaFoldDB" id="V8P9X1"/>
<dbReference type="OrthoDB" id="6244550at2759"/>
<dbReference type="InterPro" id="IPR001452">
    <property type="entry name" value="SH3_domain"/>
</dbReference>
<dbReference type="InterPro" id="IPR036028">
    <property type="entry name" value="SH3-like_dom_sf"/>
</dbReference>
<evidence type="ECO:0000256" key="1">
    <source>
        <dbReference type="ARBA" id="ARBA00022443"/>
    </source>
</evidence>
<dbReference type="SUPFAM" id="SSF50044">
    <property type="entry name" value="SH3-domain"/>
    <property type="match status" value="2"/>
</dbReference>